<gene>
    <name evidence="1" type="ORF">LX77_02560</name>
</gene>
<sequence length="417" mass="48163">MNKERTKSLWLNLAPSLREFLTTNLMVSDAVELQNATLDNFPEKPYNYHVVFAQLDKDFLSWQRWYFQCFSHQLHDHGYFFLKGYKIPNLSSGLKFFVPALLRWFLWHLATLFQNPSRQKKLLSSKFLAMAETYGLYLVAFPTELQFLKNHGIVFQKKEIAEEKKQQQLYNKDFLLKQVQTQYLDRAITNTSFSYNDIELTSVSELLAPKNSTILVLSPHPDDELVGCGGTLLALAEAGANIHVLQMTEGVTCSGLKNENEAIKRTVRWEEAKAVANGFGFIQCYWSTNTDAELINSNENRDKLHSLLHNLKPELIFVPSDLDHHPEHQVAFQLFSEVRKQYLSEIIVLKYPVWGTLNTITHAIDVTNYSQEVLEAMYLYKTAMKAEDYNARLQTLWAYQSLLVNGTSEKHVEVFSI</sequence>
<dbReference type="STRING" id="49280.A9996_09450"/>
<dbReference type="AlphaFoldDB" id="A0A1A7R426"/>
<accession>A0A1A7R426</accession>
<reference evidence="1 2" key="1">
    <citation type="submission" date="2018-06" db="EMBL/GenBank/DDBJ databases">
        <title>Genomic Encyclopedia of Archaeal and Bacterial Type Strains, Phase II (KMG-II): from individual species to whole genera.</title>
        <authorList>
            <person name="Goeker M."/>
        </authorList>
    </citation>
    <scope>NUCLEOTIDE SEQUENCE [LARGE SCALE GENOMIC DNA]</scope>
    <source>
        <strain evidence="1 2">DSM 12408</strain>
    </source>
</reference>
<dbReference type="Proteomes" id="UP000248987">
    <property type="component" value="Unassembled WGS sequence"/>
</dbReference>
<dbReference type="Pfam" id="PF02585">
    <property type="entry name" value="PIG-L"/>
    <property type="match status" value="1"/>
</dbReference>
<proteinExistence type="predicted"/>
<comment type="caution">
    <text evidence="1">The sequence shown here is derived from an EMBL/GenBank/DDBJ whole genome shotgun (WGS) entry which is preliminary data.</text>
</comment>
<dbReference type="PANTHER" id="PTHR12993:SF11">
    <property type="entry name" value="N-ACETYLGLUCOSAMINYL-PHOSPHATIDYLINOSITOL DE-N-ACETYLASE"/>
    <property type="match status" value="1"/>
</dbReference>
<dbReference type="SUPFAM" id="SSF102588">
    <property type="entry name" value="LmbE-like"/>
    <property type="match status" value="1"/>
</dbReference>
<dbReference type="Gene3D" id="3.40.50.10320">
    <property type="entry name" value="LmbE-like"/>
    <property type="match status" value="1"/>
</dbReference>
<dbReference type="InterPro" id="IPR024078">
    <property type="entry name" value="LmbE-like_dom_sf"/>
</dbReference>
<organism evidence="1 2">
    <name type="scientific">Gelidibacter algens</name>
    <dbReference type="NCBI Taxonomy" id="49280"/>
    <lineage>
        <taxon>Bacteria</taxon>
        <taxon>Pseudomonadati</taxon>
        <taxon>Bacteroidota</taxon>
        <taxon>Flavobacteriia</taxon>
        <taxon>Flavobacteriales</taxon>
        <taxon>Flavobacteriaceae</taxon>
        <taxon>Gelidibacter</taxon>
    </lineage>
</organism>
<keyword evidence="2" id="KW-1185">Reference proteome</keyword>
<name>A0A1A7R426_9FLAO</name>
<dbReference type="PANTHER" id="PTHR12993">
    <property type="entry name" value="N-ACETYLGLUCOSAMINYL-PHOSPHATIDYLINOSITOL DE-N-ACETYLASE-RELATED"/>
    <property type="match status" value="1"/>
</dbReference>
<dbReference type="RefSeq" id="WP_066433701.1">
    <property type="nucleotide sequence ID" value="NZ_LZRN01000016.1"/>
</dbReference>
<dbReference type="GO" id="GO:0016811">
    <property type="term" value="F:hydrolase activity, acting on carbon-nitrogen (but not peptide) bonds, in linear amides"/>
    <property type="evidence" value="ECO:0007669"/>
    <property type="project" value="TreeGrafter"/>
</dbReference>
<evidence type="ECO:0000313" key="2">
    <source>
        <dbReference type="Proteomes" id="UP000248987"/>
    </source>
</evidence>
<evidence type="ECO:0000313" key="1">
    <source>
        <dbReference type="EMBL" id="RAJ22249.1"/>
    </source>
</evidence>
<dbReference type="InterPro" id="IPR003737">
    <property type="entry name" value="GlcNAc_PI_deacetylase-related"/>
</dbReference>
<dbReference type="OrthoDB" id="9815144at2"/>
<dbReference type="EMBL" id="QLLQ01000010">
    <property type="protein sequence ID" value="RAJ22249.1"/>
    <property type="molecule type" value="Genomic_DNA"/>
</dbReference>
<protein>
    <submittedName>
        <fullName evidence="1">GlcNAc-PI de-N-acetylase</fullName>
    </submittedName>
</protein>